<dbReference type="RefSeq" id="WP_338667348.1">
    <property type="nucleotide sequence ID" value="NZ_CP146609.1"/>
</dbReference>
<dbReference type="EMBL" id="CP146609">
    <property type="protein sequence ID" value="WWX21684.1"/>
    <property type="molecule type" value="Genomic_DNA"/>
</dbReference>
<keyword evidence="2" id="KW-1185">Reference proteome</keyword>
<dbReference type="Gene3D" id="3.60.21.10">
    <property type="match status" value="1"/>
</dbReference>
<dbReference type="InterPro" id="IPR029052">
    <property type="entry name" value="Metallo-depent_PP-like"/>
</dbReference>
<evidence type="ECO:0008006" key="3">
    <source>
        <dbReference type="Google" id="ProtNLM"/>
    </source>
</evidence>
<evidence type="ECO:0000313" key="1">
    <source>
        <dbReference type="EMBL" id="WWX21684.1"/>
    </source>
</evidence>
<protein>
    <recommendedName>
        <fullName evidence="3">Calcineurin-like phosphoesterase domain-containing protein</fullName>
    </recommendedName>
</protein>
<evidence type="ECO:0000313" key="2">
    <source>
        <dbReference type="Proteomes" id="UP001385389"/>
    </source>
</evidence>
<sequence>MFFFTADEHYGHDKIIEYCNRPFASVKEMDNEILRRHNEVVGPEDTVVHVGDFAFCKDRPDAERRYISRLNGQHVFLNGSHDWWLCGKGKAPDIYTVTIEKQLIVCCHYPMRSWPLSHHKTSWHLYGHEHGRLDPVGLSLDVGVDCHNFYPVSFQRLQKIFQGKMK</sequence>
<reference evidence="1 2" key="1">
    <citation type="submission" date="2024-03" db="EMBL/GenBank/DDBJ databases">
        <title>Phenotype and Genome Characterization of a Sulfate-Reducing Bacterium Pseudodesulfovibrio sp. strain 5S69, isolated from Petroleum Reservoir in Tatarstan (Russia).</title>
        <authorList>
            <person name="Bidzhieva S.K."/>
            <person name="Kadnikov V."/>
            <person name="Tourova T.P."/>
            <person name="Samigullina S.R."/>
            <person name="Sokolova D.S."/>
            <person name="Poltaraus A.B."/>
            <person name="Avtukh A.N."/>
            <person name="Tereshina V.M."/>
            <person name="Mardanov A.V."/>
            <person name="Nazina T.N."/>
        </authorList>
    </citation>
    <scope>NUCLEOTIDE SEQUENCE [LARGE SCALE GENOMIC DNA]</scope>
    <source>
        <strain evidence="1 2">5S69</strain>
    </source>
</reference>
<name>A0ABZ2ISK2_9BACT</name>
<proteinExistence type="predicted"/>
<gene>
    <name evidence="1" type="ORF">V8V93_14700</name>
</gene>
<organism evidence="1 2">
    <name type="scientific">Pseudodesulfovibrio methanolicus</name>
    <dbReference type="NCBI Taxonomy" id="3126690"/>
    <lineage>
        <taxon>Bacteria</taxon>
        <taxon>Pseudomonadati</taxon>
        <taxon>Thermodesulfobacteriota</taxon>
        <taxon>Desulfovibrionia</taxon>
        <taxon>Desulfovibrionales</taxon>
        <taxon>Desulfovibrionaceae</taxon>
    </lineage>
</organism>
<dbReference type="SUPFAM" id="SSF56300">
    <property type="entry name" value="Metallo-dependent phosphatases"/>
    <property type="match status" value="1"/>
</dbReference>
<accession>A0ABZ2ISK2</accession>
<dbReference type="Proteomes" id="UP001385389">
    <property type="component" value="Chromosome"/>
</dbReference>